<evidence type="ECO:0000313" key="3">
    <source>
        <dbReference type="EnsemblMetazoa" id="AQUA005049-PA"/>
    </source>
</evidence>
<sequence length="355" mass="40383">MGYNDPLEYIPTSSLNNTADHGEFQYYKIGVQGTTYGFIRLSNHVYPYDQELSEIVLGSNNNTRSSARTQYRNSANEYKNTDLARVMTPNLLSPFRPVMLKLKVWVNGKKEVFHDGEHYPFLSYVDTTKYNYIHNHEFIAIIVHNGLYYDIIMNLLIVAVIVVISIICPSNAFHANSFDGCKQYGNVANYDDPLTYIPTKDLLHVKNTSKSKLIKIAVQGSSDGILRFGASLYPYNRDVIEIVLGGWTNTQSAGRRQHRSASNNNTNLVLAEVQTPQLLSANRPTVFLVELFHDGTIQVRIEGQDYPFLLFNDAKKTPFNYMAFTKWNNDVVYFYDCPVNTNATICYKGGKMQVN</sequence>
<reference evidence="3" key="1">
    <citation type="submission" date="2020-05" db="UniProtKB">
        <authorList>
            <consortium name="EnsemblMetazoa"/>
        </authorList>
    </citation>
    <scope>IDENTIFICATION</scope>
    <source>
        <strain evidence="3">SANGQUA</strain>
    </source>
</reference>
<dbReference type="PANTHER" id="PTHR36695">
    <property type="entry name" value="AGAP008648-PA"/>
    <property type="match status" value="1"/>
</dbReference>
<protein>
    <recommendedName>
        <fullName evidence="2">Farnesoic acid O-methyl transferase domain-containing protein</fullName>
    </recommendedName>
</protein>
<feature type="domain" description="Farnesoic acid O-methyl transferase" evidence="2">
    <location>
        <begin position="190"/>
        <end position="338"/>
    </location>
</feature>
<dbReference type="InterPro" id="IPR022041">
    <property type="entry name" value="Methyltransf_FA"/>
</dbReference>
<keyword evidence="1" id="KW-1133">Transmembrane helix</keyword>
<name>A0A182X5G3_ANOQN</name>
<feature type="domain" description="Farnesoic acid O-methyl transferase" evidence="2">
    <location>
        <begin position="3"/>
        <end position="132"/>
    </location>
</feature>
<proteinExistence type="predicted"/>
<dbReference type="STRING" id="34691.A0A182X5G3"/>
<keyword evidence="1" id="KW-0812">Transmembrane</keyword>
<dbReference type="Proteomes" id="UP000076407">
    <property type="component" value="Unassembled WGS sequence"/>
</dbReference>
<dbReference type="AlphaFoldDB" id="A0A182X5G3"/>
<dbReference type="VEuPathDB" id="VectorBase:AQUA005049"/>
<keyword evidence="1" id="KW-0472">Membrane</keyword>
<dbReference type="EnsemblMetazoa" id="AQUA005049-RA">
    <property type="protein sequence ID" value="AQUA005049-PA"/>
    <property type="gene ID" value="AQUA005049"/>
</dbReference>
<evidence type="ECO:0000259" key="2">
    <source>
        <dbReference type="Pfam" id="PF12248"/>
    </source>
</evidence>
<organism evidence="3 4">
    <name type="scientific">Anopheles quadriannulatus</name>
    <name type="common">Mosquito</name>
    <dbReference type="NCBI Taxonomy" id="34691"/>
    <lineage>
        <taxon>Eukaryota</taxon>
        <taxon>Metazoa</taxon>
        <taxon>Ecdysozoa</taxon>
        <taxon>Arthropoda</taxon>
        <taxon>Hexapoda</taxon>
        <taxon>Insecta</taxon>
        <taxon>Pterygota</taxon>
        <taxon>Neoptera</taxon>
        <taxon>Endopterygota</taxon>
        <taxon>Diptera</taxon>
        <taxon>Nematocera</taxon>
        <taxon>Culicoidea</taxon>
        <taxon>Culicidae</taxon>
        <taxon>Anophelinae</taxon>
        <taxon>Anopheles</taxon>
    </lineage>
</organism>
<evidence type="ECO:0000256" key="1">
    <source>
        <dbReference type="SAM" id="Phobius"/>
    </source>
</evidence>
<accession>A0A182X5G3</accession>
<evidence type="ECO:0000313" key="4">
    <source>
        <dbReference type="Proteomes" id="UP000076407"/>
    </source>
</evidence>
<keyword evidence="4" id="KW-1185">Reference proteome</keyword>
<feature type="transmembrane region" description="Helical" evidence="1">
    <location>
        <begin position="147"/>
        <end position="167"/>
    </location>
</feature>
<dbReference type="PANTHER" id="PTHR36695:SF12">
    <property type="entry name" value="AGAP008648-PA"/>
    <property type="match status" value="1"/>
</dbReference>
<dbReference type="Pfam" id="PF12248">
    <property type="entry name" value="Methyltransf_FA"/>
    <property type="match status" value="2"/>
</dbReference>